<dbReference type="AlphaFoldDB" id="A0AAD7BNE0"/>
<comment type="caution">
    <text evidence="2">The sequence shown here is derived from an EMBL/GenBank/DDBJ whole genome shotgun (WGS) entry which is preliminary data.</text>
</comment>
<evidence type="ECO:0000256" key="1">
    <source>
        <dbReference type="SAM" id="MobiDB-lite"/>
    </source>
</evidence>
<feature type="compositionally biased region" description="Low complexity" evidence="1">
    <location>
        <begin position="146"/>
        <end position="163"/>
    </location>
</feature>
<protein>
    <submittedName>
        <fullName evidence="2">Uncharacterized protein</fullName>
    </submittedName>
</protein>
<gene>
    <name evidence="2" type="ORF">FB45DRAFT_72739</name>
</gene>
<organism evidence="2 3">
    <name type="scientific">Roridomyces roridus</name>
    <dbReference type="NCBI Taxonomy" id="1738132"/>
    <lineage>
        <taxon>Eukaryota</taxon>
        <taxon>Fungi</taxon>
        <taxon>Dikarya</taxon>
        <taxon>Basidiomycota</taxon>
        <taxon>Agaricomycotina</taxon>
        <taxon>Agaricomycetes</taxon>
        <taxon>Agaricomycetidae</taxon>
        <taxon>Agaricales</taxon>
        <taxon>Marasmiineae</taxon>
        <taxon>Mycenaceae</taxon>
        <taxon>Roridomyces</taxon>
    </lineage>
</organism>
<keyword evidence="3" id="KW-1185">Reference proteome</keyword>
<dbReference type="EMBL" id="JARKIF010000012">
    <property type="protein sequence ID" value="KAJ7625861.1"/>
    <property type="molecule type" value="Genomic_DNA"/>
</dbReference>
<reference evidence="2" key="1">
    <citation type="submission" date="2023-03" db="EMBL/GenBank/DDBJ databases">
        <title>Massive genome expansion in bonnet fungi (Mycena s.s.) driven by repeated elements and novel gene families across ecological guilds.</title>
        <authorList>
            <consortium name="Lawrence Berkeley National Laboratory"/>
            <person name="Harder C.B."/>
            <person name="Miyauchi S."/>
            <person name="Viragh M."/>
            <person name="Kuo A."/>
            <person name="Thoen E."/>
            <person name="Andreopoulos B."/>
            <person name="Lu D."/>
            <person name="Skrede I."/>
            <person name="Drula E."/>
            <person name="Henrissat B."/>
            <person name="Morin E."/>
            <person name="Kohler A."/>
            <person name="Barry K."/>
            <person name="LaButti K."/>
            <person name="Morin E."/>
            <person name="Salamov A."/>
            <person name="Lipzen A."/>
            <person name="Mereny Z."/>
            <person name="Hegedus B."/>
            <person name="Baldrian P."/>
            <person name="Stursova M."/>
            <person name="Weitz H."/>
            <person name="Taylor A."/>
            <person name="Grigoriev I.V."/>
            <person name="Nagy L.G."/>
            <person name="Martin F."/>
            <person name="Kauserud H."/>
        </authorList>
    </citation>
    <scope>NUCLEOTIDE SEQUENCE</scope>
    <source>
        <strain evidence="2">9284</strain>
    </source>
</reference>
<feature type="region of interest" description="Disordered" evidence="1">
    <location>
        <begin position="146"/>
        <end position="217"/>
    </location>
</feature>
<dbReference type="Proteomes" id="UP001221142">
    <property type="component" value="Unassembled WGS sequence"/>
</dbReference>
<proteinExistence type="predicted"/>
<evidence type="ECO:0000313" key="2">
    <source>
        <dbReference type="EMBL" id="KAJ7625861.1"/>
    </source>
</evidence>
<evidence type="ECO:0000313" key="3">
    <source>
        <dbReference type="Proteomes" id="UP001221142"/>
    </source>
</evidence>
<name>A0AAD7BNE0_9AGAR</name>
<accession>A0AAD7BNE0</accession>
<sequence length="217" mass="23773">MQAKLSPTITQHASRAHRLRTPLLQLLLCRGPYRNEIRRLDVLIIKGASTVHDTTYPSPHPEFRDFVCPSPPPIHSTLTSSQHDLNECDSDDVDDFDRLREEEEQARLLREEEEGHHTSATSSARYLLGEALPLLRTHRATRATTLLSSISSRSSSSSSSSTDDSSHHRSVTTALVSSSGNAAPPSLPPPPAAHLIPTRTRTPSSIPKPAWTPSSPS</sequence>